<evidence type="ECO:0000313" key="2">
    <source>
        <dbReference type="Proteomes" id="UP001165960"/>
    </source>
</evidence>
<sequence>MPKRSMHQTMKESSSFSGSLLTLVPINETRRYLEAHFSIHPKLDALVEKVLARRWKNSLFVEWEKIGWIADIRWESQDMFKDVYWNYKHGPREFNCNDLSIVSLL</sequence>
<organism evidence="1 2">
    <name type="scientific">Entomophthora muscae</name>
    <dbReference type="NCBI Taxonomy" id="34485"/>
    <lineage>
        <taxon>Eukaryota</taxon>
        <taxon>Fungi</taxon>
        <taxon>Fungi incertae sedis</taxon>
        <taxon>Zoopagomycota</taxon>
        <taxon>Entomophthoromycotina</taxon>
        <taxon>Entomophthoromycetes</taxon>
        <taxon>Entomophthorales</taxon>
        <taxon>Entomophthoraceae</taxon>
        <taxon>Entomophthora</taxon>
    </lineage>
</organism>
<proteinExistence type="predicted"/>
<name>A0ACC2SW49_9FUNG</name>
<gene>
    <name evidence="1" type="ORF">DSO57_1008978</name>
</gene>
<evidence type="ECO:0000313" key="1">
    <source>
        <dbReference type="EMBL" id="KAJ9066493.1"/>
    </source>
</evidence>
<accession>A0ACC2SW49</accession>
<comment type="caution">
    <text evidence="1">The sequence shown here is derived from an EMBL/GenBank/DDBJ whole genome shotgun (WGS) entry which is preliminary data.</text>
</comment>
<keyword evidence="2" id="KW-1185">Reference proteome</keyword>
<protein>
    <submittedName>
        <fullName evidence="1">Uncharacterized protein</fullName>
    </submittedName>
</protein>
<reference evidence="1" key="1">
    <citation type="submission" date="2022-04" db="EMBL/GenBank/DDBJ databases">
        <title>Genome of the entomopathogenic fungus Entomophthora muscae.</title>
        <authorList>
            <person name="Elya C."/>
            <person name="Lovett B.R."/>
            <person name="Lee E."/>
            <person name="Macias A.M."/>
            <person name="Hajek A.E."/>
            <person name="De Bivort B.L."/>
            <person name="Kasson M.T."/>
            <person name="De Fine Licht H.H."/>
            <person name="Stajich J.E."/>
        </authorList>
    </citation>
    <scope>NUCLEOTIDE SEQUENCE</scope>
    <source>
        <strain evidence="1">Berkeley</strain>
    </source>
</reference>
<dbReference type="EMBL" id="QTSX02004288">
    <property type="protein sequence ID" value="KAJ9066493.1"/>
    <property type="molecule type" value="Genomic_DNA"/>
</dbReference>
<dbReference type="Proteomes" id="UP001165960">
    <property type="component" value="Unassembled WGS sequence"/>
</dbReference>